<dbReference type="EMBL" id="FQ032826">
    <property type="protein sequence ID" value="CBL87517.1"/>
    <property type="molecule type" value="Genomic_DNA"/>
</dbReference>
<sequence length="131" mass="14666">MNLRGRNKISPEFNMSSMTDVVFLLLIFFMIASTLAKQLNTIKVKLPEAEGKTENRNAFAVTITNSNKFYIDSNITPKNNLEDKIISTFSSLNTPSLILRAEEKVPIDEVIFVMNIANKNGIKVVLAVESQ</sequence>
<keyword evidence="7" id="KW-0813">Transport</keyword>
<evidence type="ECO:0000256" key="7">
    <source>
        <dbReference type="RuleBase" id="RU003879"/>
    </source>
</evidence>
<proteinExistence type="inferred from homology"/>
<keyword evidence="3" id="KW-1003">Cell membrane</keyword>
<dbReference type="GO" id="GO:0015031">
    <property type="term" value="P:protein transport"/>
    <property type="evidence" value="ECO:0007669"/>
    <property type="project" value="UniProtKB-KW"/>
</dbReference>
<evidence type="ECO:0000313" key="8">
    <source>
        <dbReference type="EMBL" id="CBL87517.1"/>
    </source>
</evidence>
<reference evidence="8" key="1">
    <citation type="submission" date="2010-05" db="EMBL/GenBank/DDBJ databases">
        <authorList>
            <person name="Genoscope - CEA"/>
        </authorList>
    </citation>
    <scope>NUCLEOTIDE SEQUENCE</scope>
</reference>
<evidence type="ECO:0000256" key="1">
    <source>
        <dbReference type="ARBA" id="ARBA00004162"/>
    </source>
</evidence>
<gene>
    <name evidence="8" type="ORF">S18_873_0011</name>
</gene>
<reference evidence="8" key="2">
    <citation type="journal article" date="2012" name="Environ. Microbiol.">
        <title>Genomic content of uncultured Bacteroidetes from contrasting oceanic provinces in the North Atlantic Ocean.</title>
        <authorList>
            <person name="Gomez-Pereira P.R."/>
            <person name="Schuler M."/>
            <person name="Fuchs B.M."/>
            <person name="Bennke C."/>
            <person name="Teeling H."/>
            <person name="Waldmann J."/>
            <person name="Richter M."/>
            <person name="Barbe V."/>
            <person name="Bataille E."/>
            <person name="Glockner F.O."/>
            <person name="Amann R."/>
        </authorList>
    </citation>
    <scope>NUCLEOTIDE SEQUENCE</scope>
</reference>
<evidence type="ECO:0000256" key="4">
    <source>
        <dbReference type="ARBA" id="ARBA00022692"/>
    </source>
</evidence>
<keyword evidence="5" id="KW-1133">Transmembrane helix</keyword>
<organism evidence="8">
    <name type="scientific">uncultured Flavobacteriia bacterium</name>
    <dbReference type="NCBI Taxonomy" id="212695"/>
    <lineage>
        <taxon>Bacteria</taxon>
        <taxon>Pseudomonadati</taxon>
        <taxon>Bacteroidota</taxon>
        <taxon>Flavobacteriia</taxon>
        <taxon>environmental samples</taxon>
    </lineage>
</organism>
<dbReference type="PANTHER" id="PTHR30558:SF3">
    <property type="entry name" value="BIOPOLYMER TRANSPORT PROTEIN EXBD-RELATED"/>
    <property type="match status" value="1"/>
</dbReference>
<evidence type="ECO:0000256" key="5">
    <source>
        <dbReference type="ARBA" id="ARBA00022989"/>
    </source>
</evidence>
<dbReference type="GO" id="GO:0022857">
    <property type="term" value="F:transmembrane transporter activity"/>
    <property type="evidence" value="ECO:0007669"/>
    <property type="project" value="InterPro"/>
</dbReference>
<evidence type="ECO:0000256" key="6">
    <source>
        <dbReference type="ARBA" id="ARBA00023136"/>
    </source>
</evidence>
<comment type="subcellular location">
    <subcellularLocation>
        <location evidence="1">Cell membrane</location>
        <topology evidence="1">Single-pass membrane protein</topology>
    </subcellularLocation>
    <subcellularLocation>
        <location evidence="7">Cell membrane</location>
        <topology evidence="7">Single-pass type II membrane protein</topology>
    </subcellularLocation>
</comment>
<keyword evidence="4 7" id="KW-0812">Transmembrane</keyword>
<keyword evidence="6" id="KW-0472">Membrane</keyword>
<dbReference type="AlphaFoldDB" id="F4MN04"/>
<dbReference type="InterPro" id="IPR003400">
    <property type="entry name" value="ExbD"/>
</dbReference>
<name>F4MN04_9BACT</name>
<dbReference type="GO" id="GO:0005886">
    <property type="term" value="C:plasma membrane"/>
    <property type="evidence" value="ECO:0007669"/>
    <property type="project" value="UniProtKB-SubCell"/>
</dbReference>
<evidence type="ECO:0000256" key="2">
    <source>
        <dbReference type="ARBA" id="ARBA00005811"/>
    </source>
</evidence>
<dbReference type="Gene3D" id="3.30.420.270">
    <property type="match status" value="1"/>
</dbReference>
<dbReference type="Pfam" id="PF02472">
    <property type="entry name" value="ExbD"/>
    <property type="match status" value="1"/>
</dbReference>
<evidence type="ECO:0000256" key="3">
    <source>
        <dbReference type="ARBA" id="ARBA00022475"/>
    </source>
</evidence>
<comment type="similarity">
    <text evidence="2 7">Belongs to the ExbD/TolR family.</text>
</comment>
<keyword evidence="7" id="KW-0653">Protein transport</keyword>
<protein>
    <submittedName>
        <fullName evidence="8">ExbD/TolR family biopolymer transport protein</fullName>
    </submittedName>
</protein>
<accession>F4MN04</accession>
<dbReference type="PANTHER" id="PTHR30558">
    <property type="entry name" value="EXBD MEMBRANE COMPONENT OF PMF-DRIVEN MACROMOLECULE IMPORT SYSTEM"/>
    <property type="match status" value="1"/>
</dbReference>